<dbReference type="SMART" id="SM00233">
    <property type="entry name" value="PH"/>
    <property type="match status" value="1"/>
</dbReference>
<reference evidence="4" key="2">
    <citation type="submission" date="2010-04" db="EMBL/GenBank/DDBJ databases">
        <authorList>
            <person name="Buell R."/>
            <person name="Hamilton J."/>
            <person name="Hostetler J."/>
        </authorList>
    </citation>
    <scope>NUCLEOTIDE SEQUENCE [LARGE SCALE GENOMIC DNA]</scope>
    <source>
        <strain evidence="4">DAOM:BR144</strain>
    </source>
</reference>
<dbReference type="VEuPathDB" id="FungiDB:PYU1_G010818"/>
<dbReference type="SUPFAM" id="SSF50729">
    <property type="entry name" value="PH domain-like"/>
    <property type="match status" value="1"/>
</dbReference>
<dbReference type="InParanoid" id="K3X0U2"/>
<evidence type="ECO:0000313" key="3">
    <source>
        <dbReference type="EnsemblProtists" id="PYU1_T010841"/>
    </source>
</evidence>
<dbReference type="Pfam" id="PF00169">
    <property type="entry name" value="PH"/>
    <property type="match status" value="1"/>
</dbReference>
<dbReference type="EnsemblProtists" id="PYU1_T010841">
    <property type="protein sequence ID" value="PYU1_T010841"/>
    <property type="gene ID" value="PYU1_G010818"/>
</dbReference>
<evidence type="ECO:0000259" key="2">
    <source>
        <dbReference type="PROSITE" id="PS50003"/>
    </source>
</evidence>
<dbReference type="HOGENOM" id="CLU_125802_0_0_1"/>
<dbReference type="Gene3D" id="2.30.29.30">
    <property type="entry name" value="Pleckstrin-homology domain (PH domain)/Phosphotyrosine-binding domain (PTB)"/>
    <property type="match status" value="1"/>
</dbReference>
<evidence type="ECO:0000256" key="1">
    <source>
        <dbReference type="SAM" id="MobiDB-lite"/>
    </source>
</evidence>
<feature type="region of interest" description="Disordered" evidence="1">
    <location>
        <begin position="1"/>
        <end position="23"/>
    </location>
</feature>
<accession>K3X0U2</accession>
<dbReference type="PANTHER" id="PTHR14336">
    <property type="entry name" value="TANDEM PH DOMAIN CONTAINING PROTEIN"/>
    <property type="match status" value="1"/>
</dbReference>
<dbReference type="eggNOG" id="ENOG502SSWD">
    <property type="taxonomic scope" value="Eukaryota"/>
</dbReference>
<dbReference type="AlphaFoldDB" id="K3X0U2"/>
<dbReference type="PANTHER" id="PTHR14336:SF8">
    <property type="entry name" value="PROTEIN OPY1"/>
    <property type="match status" value="1"/>
</dbReference>
<organism evidence="3 4">
    <name type="scientific">Globisporangium ultimum (strain ATCC 200006 / CBS 805.95 / DAOM BR144)</name>
    <name type="common">Pythium ultimum</name>
    <dbReference type="NCBI Taxonomy" id="431595"/>
    <lineage>
        <taxon>Eukaryota</taxon>
        <taxon>Sar</taxon>
        <taxon>Stramenopiles</taxon>
        <taxon>Oomycota</taxon>
        <taxon>Peronosporomycetes</taxon>
        <taxon>Pythiales</taxon>
        <taxon>Pythiaceae</taxon>
        <taxon>Globisporangium</taxon>
    </lineage>
</organism>
<sequence length="169" mass="19062">MLHRQQQQQELHGGGASSPFSTPEEALLMGSALATQTMRWSKTKDSKAATTATTDGSSIVREGFLTKKGHVLRTQKERYFVLRQHTLSYFRVKQSEKKAKSVIQPSTLKGVLELTASDIVTPAPHSDQWFRIQKLPDAEGKIYKLDLKASSQTERQEWIDALRATIRFC</sequence>
<reference evidence="4" key="1">
    <citation type="journal article" date="2010" name="Genome Biol.">
        <title>Genome sequence of the necrotrophic plant pathogen Pythium ultimum reveals original pathogenicity mechanisms and effector repertoire.</title>
        <authorList>
            <person name="Levesque C.A."/>
            <person name="Brouwer H."/>
            <person name="Cano L."/>
            <person name="Hamilton J.P."/>
            <person name="Holt C."/>
            <person name="Huitema E."/>
            <person name="Raffaele S."/>
            <person name="Robideau G.P."/>
            <person name="Thines M."/>
            <person name="Win J."/>
            <person name="Zerillo M.M."/>
            <person name="Beakes G.W."/>
            <person name="Boore J.L."/>
            <person name="Busam D."/>
            <person name="Dumas B."/>
            <person name="Ferriera S."/>
            <person name="Fuerstenberg S.I."/>
            <person name="Gachon C.M."/>
            <person name="Gaulin E."/>
            <person name="Govers F."/>
            <person name="Grenville-Briggs L."/>
            <person name="Horner N."/>
            <person name="Hostetler J."/>
            <person name="Jiang R.H."/>
            <person name="Johnson J."/>
            <person name="Krajaejun T."/>
            <person name="Lin H."/>
            <person name="Meijer H.J."/>
            <person name="Moore B."/>
            <person name="Morris P."/>
            <person name="Phuntmart V."/>
            <person name="Puiu D."/>
            <person name="Shetty J."/>
            <person name="Stajich J.E."/>
            <person name="Tripathy S."/>
            <person name="Wawra S."/>
            <person name="van West P."/>
            <person name="Whitty B.R."/>
            <person name="Coutinho P.M."/>
            <person name="Henrissat B."/>
            <person name="Martin F."/>
            <person name="Thomas P.D."/>
            <person name="Tyler B.M."/>
            <person name="De Vries R.P."/>
            <person name="Kamoun S."/>
            <person name="Yandell M."/>
            <person name="Tisserat N."/>
            <person name="Buell C.R."/>
        </authorList>
    </citation>
    <scope>NUCLEOTIDE SEQUENCE</scope>
    <source>
        <strain evidence="4">DAOM:BR144</strain>
    </source>
</reference>
<dbReference type="PROSITE" id="PS50003">
    <property type="entry name" value="PH_DOMAIN"/>
    <property type="match status" value="1"/>
</dbReference>
<name>K3X0U2_GLOUD</name>
<feature type="compositionally biased region" description="Polar residues" evidence="1">
    <location>
        <begin position="1"/>
        <end position="10"/>
    </location>
</feature>
<dbReference type="InterPro" id="IPR001849">
    <property type="entry name" value="PH_domain"/>
</dbReference>
<dbReference type="Proteomes" id="UP000019132">
    <property type="component" value="Unassembled WGS sequence"/>
</dbReference>
<protein>
    <recommendedName>
        <fullName evidence="2">PH domain-containing protein</fullName>
    </recommendedName>
</protein>
<keyword evidence="4" id="KW-1185">Reference proteome</keyword>
<proteinExistence type="predicted"/>
<evidence type="ECO:0000313" key="4">
    <source>
        <dbReference type="Proteomes" id="UP000019132"/>
    </source>
</evidence>
<feature type="domain" description="PH" evidence="2">
    <location>
        <begin position="58"/>
        <end position="167"/>
    </location>
</feature>
<reference evidence="3" key="3">
    <citation type="submission" date="2015-02" db="UniProtKB">
        <authorList>
            <consortium name="EnsemblProtists"/>
        </authorList>
    </citation>
    <scope>IDENTIFICATION</scope>
    <source>
        <strain evidence="3">DAOM BR144</strain>
    </source>
</reference>
<dbReference type="InterPro" id="IPR051707">
    <property type="entry name" value="PI-Interact_SigTrans_Reg"/>
</dbReference>
<dbReference type="EMBL" id="GL376592">
    <property type="status" value="NOT_ANNOTATED_CDS"/>
    <property type="molecule type" value="Genomic_DNA"/>
</dbReference>
<dbReference type="InterPro" id="IPR011993">
    <property type="entry name" value="PH-like_dom_sf"/>
</dbReference>